<organism evidence="2 7">
    <name type="scientific">Bacteroides fragilis</name>
    <dbReference type="NCBI Taxonomy" id="817"/>
    <lineage>
        <taxon>Bacteria</taxon>
        <taxon>Pseudomonadati</taxon>
        <taxon>Bacteroidota</taxon>
        <taxon>Bacteroidia</taxon>
        <taxon>Bacteroidales</taxon>
        <taxon>Bacteroidaceae</taxon>
        <taxon>Bacteroides</taxon>
    </lineage>
</organism>
<comment type="caution">
    <text evidence="2">The sequence shown here is derived from an EMBL/GenBank/DDBJ whole genome shotgun (WGS) entry which is preliminary data.</text>
</comment>
<evidence type="ECO:0000313" key="3">
    <source>
        <dbReference type="EMBL" id="TWV37133.1"/>
    </source>
</evidence>
<dbReference type="PANTHER" id="PTHR39639:SF1">
    <property type="entry name" value="DUF262 DOMAIN-CONTAINING PROTEIN"/>
    <property type="match status" value="1"/>
</dbReference>
<dbReference type="Proteomes" id="UP000315444">
    <property type="component" value="Unassembled WGS sequence"/>
</dbReference>
<dbReference type="Pfam" id="PF03235">
    <property type="entry name" value="GmrSD_N"/>
    <property type="match status" value="1"/>
</dbReference>
<dbReference type="AlphaFoldDB" id="A0A5C6J972"/>
<reference evidence="4 6" key="1">
    <citation type="submission" date="2019-07" db="EMBL/GenBank/DDBJ databases">
        <title>Genome Sequencing of Bacteroides fragilis.</title>
        <authorList>
            <person name="Pinto K.M."/>
            <person name="Ruoff K.L."/>
            <person name="Price C.E."/>
            <person name="Valls R.A."/>
            <person name="O'Toole G.A."/>
        </authorList>
    </citation>
    <scope>NUCLEOTIDE SEQUENCE [LARGE SCALE GENOMIC DNA]</scope>
    <source>
        <strain evidence="4 6">AD135F_3B</strain>
    </source>
</reference>
<protein>
    <submittedName>
        <fullName evidence="2">DUF262 domain-containing protein</fullName>
    </submittedName>
</protein>
<gene>
    <name evidence="4" type="ORF">FSA03_23740</name>
    <name evidence="3" type="ORF">FSA06_23730</name>
    <name evidence="2" type="ORF">O1420_19545</name>
</gene>
<dbReference type="Proteomes" id="UP000319026">
    <property type="component" value="Unassembled WGS sequence"/>
</dbReference>
<reference evidence="3 5" key="2">
    <citation type="submission" date="2019-07" db="EMBL/GenBank/DDBJ databases">
        <title>Genome sequencing of Bacteroides fragilis.</title>
        <authorList>
            <person name="Galasyn E.V."/>
            <person name="Ruoff K.L."/>
            <person name="Price C.E."/>
            <person name="Valls R.A."/>
            <person name="O'Toole G.A."/>
        </authorList>
    </citation>
    <scope>NUCLEOTIDE SEQUENCE [LARGE SCALE GENOMIC DNA]</scope>
    <source>
        <strain evidence="3 5">AD135F_1B</strain>
    </source>
</reference>
<feature type="domain" description="GmrSD restriction endonucleases N-terminal" evidence="1">
    <location>
        <begin position="25"/>
        <end position="182"/>
    </location>
</feature>
<name>A0A5C6J972_BACFG</name>
<dbReference type="InterPro" id="IPR004919">
    <property type="entry name" value="GmrSD_N"/>
</dbReference>
<evidence type="ECO:0000313" key="5">
    <source>
        <dbReference type="Proteomes" id="UP000315444"/>
    </source>
</evidence>
<proteinExistence type="predicted"/>
<sequence length="349" mass="39936">MPDLQSQLNEQKRKVDFNTYDMSLKELVSMISDGIINISPDYQRQFRWGDDRQSRLVESLFLGIPVPSLFMATNSDGTWEVIDGVQRLSTVVNFVSDIDTPEREKIGKATPLTLIDLEKLTSFVGKKFKDLSLTLQREFLLKPIKVITLSDKSDKLVRFDLFERLNTGGIKLTDQEIRNCIFKGDFINFIKELSQKPDFVNTVKLNSQQKTDGTAEEFVLRFFACIYDKDAFEHSVKDFLNKYAEKASRQFNYREAEQIFTETFAQLKRLPHGLVKAAGKNSTSVVLFEAVAVGAAETISKGSHELNIETFYDWVSCPEFSRLITGATNSKPKFVNRIKFCFDKFSSVR</sequence>
<evidence type="ECO:0000313" key="7">
    <source>
        <dbReference type="Proteomes" id="UP001078742"/>
    </source>
</evidence>
<dbReference type="Proteomes" id="UP001078742">
    <property type="component" value="Unassembled WGS sequence"/>
</dbReference>
<dbReference type="PANTHER" id="PTHR39639">
    <property type="entry name" value="CHROMOSOME 16, WHOLE GENOME SHOTGUN SEQUENCE"/>
    <property type="match status" value="1"/>
</dbReference>
<accession>A0A5C6J972</accession>
<dbReference type="EMBL" id="VOHV01000015">
    <property type="protein sequence ID" value="TWV37133.1"/>
    <property type="molecule type" value="Genomic_DNA"/>
</dbReference>
<evidence type="ECO:0000313" key="6">
    <source>
        <dbReference type="Proteomes" id="UP000319026"/>
    </source>
</evidence>
<reference evidence="2" key="3">
    <citation type="submission" date="2022-12" db="EMBL/GenBank/DDBJ databases">
        <title>Development of a Multilocus Sequence Typing Scheme for Bacteroides fragilis Based on Whole Genome Sequencing Data and Clinical Application.</title>
        <authorList>
            <person name="Nielsen F.D."/>
            <person name="Justesen U.S."/>
        </authorList>
    </citation>
    <scope>NUCLEOTIDE SEQUENCE</scope>
    <source>
        <strain evidence="2">BF_BC_VIB_DK_2012_57</strain>
    </source>
</reference>
<dbReference type="EMBL" id="VOHT01000015">
    <property type="protein sequence ID" value="TWV44669.1"/>
    <property type="molecule type" value="Genomic_DNA"/>
</dbReference>
<dbReference type="GeneID" id="60369007"/>
<evidence type="ECO:0000313" key="2">
    <source>
        <dbReference type="EMBL" id="MCZ2573568.1"/>
    </source>
</evidence>
<dbReference type="EMBL" id="JAPUAV010000018">
    <property type="protein sequence ID" value="MCZ2573568.1"/>
    <property type="molecule type" value="Genomic_DNA"/>
</dbReference>
<dbReference type="RefSeq" id="WP_032573668.1">
    <property type="nucleotide sequence ID" value="NZ_CAXSXS010000001.1"/>
</dbReference>
<evidence type="ECO:0000259" key="1">
    <source>
        <dbReference type="Pfam" id="PF03235"/>
    </source>
</evidence>
<evidence type="ECO:0000313" key="4">
    <source>
        <dbReference type="EMBL" id="TWV44669.1"/>
    </source>
</evidence>